<comment type="caution">
    <text evidence="5">The sequence shown here is derived from an EMBL/GenBank/DDBJ whole genome shotgun (WGS) entry which is preliminary data.</text>
</comment>
<feature type="domain" description="Ig-like" evidence="4">
    <location>
        <begin position="141"/>
        <end position="227"/>
    </location>
</feature>
<evidence type="ECO:0000259" key="4">
    <source>
        <dbReference type="PROSITE" id="PS50835"/>
    </source>
</evidence>
<dbReference type="InterPro" id="IPR013783">
    <property type="entry name" value="Ig-like_fold"/>
</dbReference>
<name>A0A9Q0XDU8_9SAUR</name>
<evidence type="ECO:0000256" key="1">
    <source>
        <dbReference type="ARBA" id="ARBA00023157"/>
    </source>
</evidence>
<dbReference type="OrthoDB" id="6106100at2759"/>
<dbReference type="PROSITE" id="PS50835">
    <property type="entry name" value="IG_LIKE"/>
    <property type="match status" value="2"/>
</dbReference>
<dbReference type="InterPro" id="IPR007110">
    <property type="entry name" value="Ig-like_dom"/>
</dbReference>
<sequence length="280" mass="30497">MDPPRFVGGGDGPAWGAVKMFSSGASDLLLRAALLALALLPHLITGVRLAINTITEDHSLPTSPGLTQSLWCTAENHIQDEELRWFRADRQVSLKDGNQVNASSICVSPVTVEDDGVSFTCKLARNASVQVSVTLDVMFAPILSGEDPPPVGEDSEVTLGCHVKANPSAQLAWWRNNSLLALEDSRYQILQTAQILQLKIQNAQKSDAGNYTCVARSTLGEERKSFQLLIENKKVPFPTEAVIAAAVVVFLTILFALVARRKRFLKCFKRAEESPNNTAL</sequence>
<keyword evidence="1" id="KW-1015">Disulfide bond</keyword>
<dbReference type="EMBL" id="JAPFRF010000017">
    <property type="protein sequence ID" value="KAJ7309109.1"/>
    <property type="molecule type" value="Genomic_DNA"/>
</dbReference>
<dbReference type="PANTHER" id="PTHR46013">
    <property type="entry name" value="VASCULAR CELL ADHESION MOLECULE 1"/>
    <property type="match status" value="1"/>
</dbReference>
<proteinExistence type="predicted"/>
<dbReference type="Pfam" id="PF07679">
    <property type="entry name" value="I-set"/>
    <property type="match status" value="1"/>
</dbReference>
<evidence type="ECO:0000256" key="2">
    <source>
        <dbReference type="ARBA" id="ARBA00023319"/>
    </source>
</evidence>
<organism evidence="5 6">
    <name type="scientific">Phrynocephalus forsythii</name>
    <dbReference type="NCBI Taxonomy" id="171643"/>
    <lineage>
        <taxon>Eukaryota</taxon>
        <taxon>Metazoa</taxon>
        <taxon>Chordata</taxon>
        <taxon>Craniata</taxon>
        <taxon>Vertebrata</taxon>
        <taxon>Euteleostomi</taxon>
        <taxon>Lepidosauria</taxon>
        <taxon>Squamata</taxon>
        <taxon>Bifurcata</taxon>
        <taxon>Unidentata</taxon>
        <taxon>Episquamata</taxon>
        <taxon>Toxicofera</taxon>
        <taxon>Iguania</taxon>
        <taxon>Acrodonta</taxon>
        <taxon>Agamidae</taxon>
        <taxon>Agaminae</taxon>
        <taxon>Phrynocephalus</taxon>
    </lineage>
</organism>
<dbReference type="Proteomes" id="UP001142489">
    <property type="component" value="Unassembled WGS sequence"/>
</dbReference>
<protein>
    <recommendedName>
        <fullName evidence="4">Ig-like domain-containing protein</fullName>
    </recommendedName>
</protein>
<reference evidence="5" key="1">
    <citation type="journal article" date="2023" name="DNA Res.">
        <title>Chromosome-level genome assembly of Phrynocephalus forsythii using third-generation DNA sequencing and Hi-C analysis.</title>
        <authorList>
            <person name="Qi Y."/>
            <person name="Zhao W."/>
            <person name="Zhao Y."/>
            <person name="Niu C."/>
            <person name="Cao S."/>
            <person name="Zhang Y."/>
        </authorList>
    </citation>
    <scope>NUCLEOTIDE SEQUENCE</scope>
    <source>
        <tissue evidence="5">Muscle</tissue>
    </source>
</reference>
<dbReference type="SUPFAM" id="SSF48726">
    <property type="entry name" value="Immunoglobulin"/>
    <property type="match status" value="1"/>
</dbReference>
<feature type="domain" description="Ig-like" evidence="4">
    <location>
        <begin position="41"/>
        <end position="134"/>
    </location>
</feature>
<dbReference type="InterPro" id="IPR003598">
    <property type="entry name" value="Ig_sub2"/>
</dbReference>
<feature type="transmembrane region" description="Helical" evidence="3">
    <location>
        <begin position="241"/>
        <end position="259"/>
    </location>
</feature>
<dbReference type="AlphaFoldDB" id="A0A9Q0XDU8"/>
<keyword evidence="3" id="KW-0472">Membrane</keyword>
<keyword evidence="3" id="KW-1133">Transmembrane helix</keyword>
<dbReference type="SMART" id="SM00409">
    <property type="entry name" value="IG"/>
    <property type="match status" value="2"/>
</dbReference>
<keyword evidence="3" id="KW-0812">Transmembrane</keyword>
<dbReference type="PANTHER" id="PTHR46013:SF7">
    <property type="entry name" value="IG-LIKE DOMAIN-CONTAINING PROTEIN"/>
    <property type="match status" value="1"/>
</dbReference>
<dbReference type="Gene3D" id="2.60.40.10">
    <property type="entry name" value="Immunoglobulins"/>
    <property type="match status" value="2"/>
</dbReference>
<dbReference type="FunFam" id="2.60.40.10:FF:000032">
    <property type="entry name" value="palladin isoform X1"/>
    <property type="match status" value="1"/>
</dbReference>
<evidence type="ECO:0000313" key="5">
    <source>
        <dbReference type="EMBL" id="KAJ7309109.1"/>
    </source>
</evidence>
<dbReference type="InterPro" id="IPR013098">
    <property type="entry name" value="Ig_I-set"/>
</dbReference>
<keyword evidence="2" id="KW-0393">Immunoglobulin domain</keyword>
<evidence type="ECO:0000256" key="3">
    <source>
        <dbReference type="SAM" id="Phobius"/>
    </source>
</evidence>
<accession>A0A9Q0XDU8</accession>
<dbReference type="SMART" id="SM00408">
    <property type="entry name" value="IGc2"/>
    <property type="match status" value="1"/>
</dbReference>
<dbReference type="InterPro" id="IPR036179">
    <property type="entry name" value="Ig-like_dom_sf"/>
</dbReference>
<keyword evidence="6" id="KW-1185">Reference proteome</keyword>
<dbReference type="InterPro" id="IPR003599">
    <property type="entry name" value="Ig_sub"/>
</dbReference>
<evidence type="ECO:0000313" key="6">
    <source>
        <dbReference type="Proteomes" id="UP001142489"/>
    </source>
</evidence>
<gene>
    <name evidence="5" type="ORF">JRQ81_008442</name>
</gene>